<dbReference type="OMA" id="CLKTKYH"/>
<dbReference type="PANTHER" id="PTHR12486">
    <property type="entry name" value="APRATAXIN-RELATED"/>
    <property type="match status" value="1"/>
</dbReference>
<evidence type="ECO:0000313" key="1">
    <source>
        <dbReference type="Proteomes" id="UP000887565"/>
    </source>
</evidence>
<evidence type="ECO:0000313" key="2">
    <source>
        <dbReference type="WBParaSite" id="nRc.2.0.1.t14164-RA"/>
    </source>
</evidence>
<dbReference type="GO" id="GO:1990165">
    <property type="term" value="F:single-strand break-containing DNA binding"/>
    <property type="evidence" value="ECO:0007669"/>
    <property type="project" value="TreeGrafter"/>
</dbReference>
<sequence length="206" mass="24441">MMLIGLSKSNLMKHDRQYDIFQARNHFLVVSKKDIDSIDECSRNDLQLLQHMEVVGLDISKKYGTDDQNFRYGFHARPSLSRLHLHVISQDFDSPCLKNKKHWNSFNTEFFRLSSDVIREIDKEGEVKKFNKLEIERFLKSDLKSVPKMFRDVQNDSQVENTSEYVHWFVKLLPSRYFNKRHGRSKLEVFDKKHYGARSVFNCMGS</sequence>
<reference evidence="2" key="1">
    <citation type="submission" date="2022-11" db="UniProtKB">
        <authorList>
            <consortium name="WormBaseParasite"/>
        </authorList>
    </citation>
    <scope>IDENTIFICATION</scope>
</reference>
<keyword evidence="1" id="KW-1185">Reference proteome</keyword>
<dbReference type="PANTHER" id="PTHR12486:SF4">
    <property type="entry name" value="APRATAXIN"/>
    <property type="match status" value="1"/>
</dbReference>
<dbReference type="Gene3D" id="3.30.428.10">
    <property type="entry name" value="HIT-like"/>
    <property type="match status" value="1"/>
</dbReference>
<dbReference type="Proteomes" id="UP000887565">
    <property type="component" value="Unplaced"/>
</dbReference>
<dbReference type="GO" id="GO:0003697">
    <property type="term" value="F:single-stranded DNA binding"/>
    <property type="evidence" value="ECO:0007669"/>
    <property type="project" value="TreeGrafter"/>
</dbReference>
<accession>A0A915IJX4</accession>
<dbReference type="SUPFAM" id="SSF54197">
    <property type="entry name" value="HIT-like"/>
    <property type="match status" value="1"/>
</dbReference>
<dbReference type="PROSITE" id="PS00892">
    <property type="entry name" value="HIT_1"/>
    <property type="match status" value="1"/>
</dbReference>
<dbReference type="GO" id="GO:0000012">
    <property type="term" value="P:single strand break repair"/>
    <property type="evidence" value="ECO:0007669"/>
    <property type="project" value="TreeGrafter"/>
</dbReference>
<dbReference type="WBParaSite" id="nRc.2.0.1.t14164-RA">
    <property type="protein sequence ID" value="nRc.2.0.1.t14164-RA"/>
    <property type="gene ID" value="nRc.2.0.1.g14164"/>
</dbReference>
<name>A0A915IJX4_ROMCU</name>
<organism evidence="1 2">
    <name type="scientific">Romanomermis culicivorax</name>
    <name type="common">Nematode worm</name>
    <dbReference type="NCBI Taxonomy" id="13658"/>
    <lineage>
        <taxon>Eukaryota</taxon>
        <taxon>Metazoa</taxon>
        <taxon>Ecdysozoa</taxon>
        <taxon>Nematoda</taxon>
        <taxon>Enoplea</taxon>
        <taxon>Dorylaimia</taxon>
        <taxon>Mermithida</taxon>
        <taxon>Mermithoidea</taxon>
        <taxon>Mermithidae</taxon>
        <taxon>Romanomermis</taxon>
    </lineage>
</organism>
<dbReference type="InterPro" id="IPR036265">
    <property type="entry name" value="HIT-like_sf"/>
</dbReference>
<protein>
    <submittedName>
        <fullName evidence="2">Aprataxin</fullName>
    </submittedName>
</protein>
<dbReference type="InterPro" id="IPR019808">
    <property type="entry name" value="Histidine_triad_CS"/>
</dbReference>
<dbReference type="AlphaFoldDB" id="A0A915IJX4"/>
<dbReference type="GO" id="GO:0030983">
    <property type="term" value="F:mismatched DNA binding"/>
    <property type="evidence" value="ECO:0007669"/>
    <property type="project" value="TreeGrafter"/>
</dbReference>
<dbReference type="GO" id="GO:0003725">
    <property type="term" value="F:double-stranded RNA binding"/>
    <property type="evidence" value="ECO:0007669"/>
    <property type="project" value="TreeGrafter"/>
</dbReference>
<dbReference type="Pfam" id="PF11969">
    <property type="entry name" value="DcpS_C"/>
    <property type="match status" value="1"/>
</dbReference>
<proteinExistence type="predicted"/>
<dbReference type="GO" id="GO:0033699">
    <property type="term" value="F:DNA 5'-adenosine monophosphate hydrolase activity"/>
    <property type="evidence" value="ECO:0007669"/>
    <property type="project" value="TreeGrafter"/>
</dbReference>
<dbReference type="GO" id="GO:0005634">
    <property type="term" value="C:nucleus"/>
    <property type="evidence" value="ECO:0007669"/>
    <property type="project" value="TreeGrafter"/>
</dbReference>